<feature type="compositionally biased region" description="Polar residues" evidence="1">
    <location>
        <begin position="218"/>
        <end position="230"/>
    </location>
</feature>
<name>A0A1X6NRR4_PORUM</name>
<feature type="compositionally biased region" description="Basic and acidic residues" evidence="1">
    <location>
        <begin position="188"/>
        <end position="206"/>
    </location>
</feature>
<reference evidence="2 3" key="1">
    <citation type="submission" date="2017-03" db="EMBL/GenBank/DDBJ databases">
        <title>WGS assembly of Porphyra umbilicalis.</title>
        <authorList>
            <person name="Brawley S.H."/>
            <person name="Blouin N.A."/>
            <person name="Ficko-Blean E."/>
            <person name="Wheeler G.L."/>
            <person name="Lohr M."/>
            <person name="Goodson H.V."/>
            <person name="Jenkins J.W."/>
            <person name="Blaby-Haas C.E."/>
            <person name="Helliwell K.E."/>
            <person name="Chan C."/>
            <person name="Marriage T."/>
            <person name="Bhattacharya D."/>
            <person name="Klein A.S."/>
            <person name="Badis Y."/>
            <person name="Brodie J."/>
            <person name="Cao Y."/>
            <person name="Collen J."/>
            <person name="Dittami S.M."/>
            <person name="Gachon C.M."/>
            <person name="Green B.R."/>
            <person name="Karpowicz S."/>
            <person name="Kim J.W."/>
            <person name="Kudahl U."/>
            <person name="Lin S."/>
            <person name="Michel G."/>
            <person name="Mittag M."/>
            <person name="Olson B.J."/>
            <person name="Pangilinan J."/>
            <person name="Peng Y."/>
            <person name="Qiu H."/>
            <person name="Shu S."/>
            <person name="Singer J.T."/>
            <person name="Smith A.G."/>
            <person name="Sprecher B.N."/>
            <person name="Wagner V."/>
            <person name="Wang W."/>
            <person name="Wang Z.-Y."/>
            <person name="Yan J."/>
            <person name="Yarish C."/>
            <person name="Zoeuner-Riek S."/>
            <person name="Zhuang Y."/>
            <person name="Zou Y."/>
            <person name="Lindquist E.A."/>
            <person name="Grimwood J."/>
            <person name="Barry K."/>
            <person name="Rokhsar D.S."/>
            <person name="Schmutz J."/>
            <person name="Stiller J.W."/>
            <person name="Grossman A.R."/>
            <person name="Prochnik S.E."/>
        </authorList>
    </citation>
    <scope>NUCLEOTIDE SEQUENCE [LARGE SCALE GENOMIC DNA]</scope>
    <source>
        <strain evidence="2">4086291</strain>
    </source>
</reference>
<feature type="compositionally biased region" description="Polar residues" evidence="1">
    <location>
        <begin position="164"/>
        <end position="173"/>
    </location>
</feature>
<feature type="compositionally biased region" description="Low complexity" evidence="1">
    <location>
        <begin position="268"/>
        <end position="278"/>
    </location>
</feature>
<sequence length="321" mass="34818">MPPGSIKPTYNHRDLGDTAFTSALCARHKRPAGLRVTNGPHRPHTARPRYTNVLITQSPQAHPPPRHLLRPTRPRCNHRHYQSRRNPSAAPQRPPRTRGKNEAPPSPPPVPGPRRPPSPSRSEGNGVTGTAPDTTPAPPPPVPDWPPPHCRLPTRVATHRCDRQNSSITSAAPSSRVAETAAACSRPKTLDREVQDASRDCSDEARHNHHHPCHSIDTDSPSAVSRSPKQATPLHHMPCPQHPPLPAAPTCGRRAPKRSHPCPRSPRPTRSTYTQTLAPGPPPPHAPRRRSATAQLVARLVAGTNATAETDAHSATTRPPV</sequence>
<feature type="compositionally biased region" description="Pro residues" evidence="1">
    <location>
        <begin position="104"/>
        <end position="119"/>
    </location>
</feature>
<evidence type="ECO:0000313" key="2">
    <source>
        <dbReference type="EMBL" id="OSX71304.1"/>
    </source>
</evidence>
<gene>
    <name evidence="2" type="ORF">BU14_0562s0016</name>
</gene>
<feature type="compositionally biased region" description="Pro residues" evidence="1">
    <location>
        <begin position="135"/>
        <end position="150"/>
    </location>
</feature>
<evidence type="ECO:0000313" key="3">
    <source>
        <dbReference type="Proteomes" id="UP000218209"/>
    </source>
</evidence>
<keyword evidence="3" id="KW-1185">Reference proteome</keyword>
<dbReference type="EMBL" id="KV919148">
    <property type="protein sequence ID" value="OSX71304.1"/>
    <property type="molecule type" value="Genomic_DNA"/>
</dbReference>
<dbReference type="Proteomes" id="UP000218209">
    <property type="component" value="Unassembled WGS sequence"/>
</dbReference>
<evidence type="ECO:0000256" key="1">
    <source>
        <dbReference type="SAM" id="MobiDB-lite"/>
    </source>
</evidence>
<protein>
    <submittedName>
        <fullName evidence="2">Uncharacterized protein</fullName>
    </submittedName>
</protein>
<proteinExistence type="predicted"/>
<feature type="compositionally biased region" description="Basic residues" evidence="1">
    <location>
        <begin position="64"/>
        <end position="83"/>
    </location>
</feature>
<feature type="region of interest" description="Disordered" evidence="1">
    <location>
        <begin position="56"/>
        <end position="321"/>
    </location>
</feature>
<organism evidence="2 3">
    <name type="scientific">Porphyra umbilicalis</name>
    <name type="common">Purple laver</name>
    <name type="synonym">Red alga</name>
    <dbReference type="NCBI Taxonomy" id="2786"/>
    <lineage>
        <taxon>Eukaryota</taxon>
        <taxon>Rhodophyta</taxon>
        <taxon>Bangiophyceae</taxon>
        <taxon>Bangiales</taxon>
        <taxon>Bangiaceae</taxon>
        <taxon>Porphyra</taxon>
    </lineage>
</organism>
<accession>A0A1X6NRR4</accession>
<feature type="compositionally biased region" description="Polar residues" evidence="1">
    <location>
        <begin position="304"/>
        <end position="321"/>
    </location>
</feature>
<dbReference type="AlphaFoldDB" id="A0A1X6NRR4"/>